<sequence length="140" mass="15362">MKKILILALVLLLGCAPAMAGCGSSQDTPPSKEAKKYPEIAFENDTYKYDFGKIERGKAVSHTFKFRNTGRVPLVILDVAVSCGCTSSRYTKEPVLPGRYGEVTITFDGEGFGRFTKSATLTLNTRKGREVLYITGEIKN</sequence>
<dbReference type="InterPro" id="IPR013783">
    <property type="entry name" value="Ig-like_fold"/>
</dbReference>
<organism evidence="2 3">
    <name type="scientific">Candidatus Merdimorpha stercoravium</name>
    <dbReference type="NCBI Taxonomy" id="2840863"/>
    <lineage>
        <taxon>Bacteria</taxon>
        <taxon>Pseudomonadati</taxon>
        <taxon>Bacteroidota</taxon>
        <taxon>Flavobacteriia</taxon>
        <taxon>Flavobacteriales</taxon>
        <taxon>Candidatus Merdimorpha</taxon>
    </lineage>
</organism>
<comment type="caution">
    <text evidence="2">The sequence shown here is derived from an EMBL/GenBank/DDBJ whole genome shotgun (WGS) entry which is preliminary data.</text>
</comment>
<gene>
    <name evidence="2" type="ORF">IAC44_01995</name>
</gene>
<dbReference type="Gene3D" id="2.60.40.10">
    <property type="entry name" value="Immunoglobulins"/>
    <property type="match status" value="1"/>
</dbReference>
<dbReference type="AlphaFoldDB" id="A0A9D1HA32"/>
<feature type="chain" id="PRO_5038373401" evidence="1">
    <location>
        <begin position="21"/>
        <end position="140"/>
    </location>
</feature>
<reference evidence="2" key="2">
    <citation type="journal article" date="2021" name="PeerJ">
        <title>Extensive microbial diversity within the chicken gut microbiome revealed by metagenomics and culture.</title>
        <authorList>
            <person name="Gilroy R."/>
            <person name="Ravi A."/>
            <person name="Getino M."/>
            <person name="Pursley I."/>
            <person name="Horton D.L."/>
            <person name="Alikhan N.F."/>
            <person name="Baker D."/>
            <person name="Gharbi K."/>
            <person name="Hall N."/>
            <person name="Watson M."/>
            <person name="Adriaenssens E.M."/>
            <person name="Foster-Nyarko E."/>
            <person name="Jarju S."/>
            <person name="Secka A."/>
            <person name="Antonio M."/>
            <person name="Oren A."/>
            <person name="Chaudhuri R.R."/>
            <person name="La Ragione R."/>
            <person name="Hildebrand F."/>
            <person name="Pallen M.J."/>
        </authorList>
    </citation>
    <scope>NUCLEOTIDE SEQUENCE</scope>
    <source>
        <strain evidence="2">1383</strain>
    </source>
</reference>
<dbReference type="PANTHER" id="PTHR37833:SF1">
    <property type="entry name" value="SIGNAL PEPTIDE PROTEIN"/>
    <property type="match status" value="1"/>
</dbReference>
<proteinExistence type="predicted"/>
<dbReference type="InterPro" id="IPR011467">
    <property type="entry name" value="DUF1573"/>
</dbReference>
<dbReference type="PANTHER" id="PTHR37833">
    <property type="entry name" value="LIPOPROTEIN-RELATED"/>
    <property type="match status" value="1"/>
</dbReference>
<name>A0A9D1HA32_9FLAO</name>
<evidence type="ECO:0000313" key="2">
    <source>
        <dbReference type="EMBL" id="HIT97590.1"/>
    </source>
</evidence>
<accession>A0A9D1HA32</accession>
<dbReference type="PROSITE" id="PS51257">
    <property type="entry name" value="PROKAR_LIPOPROTEIN"/>
    <property type="match status" value="1"/>
</dbReference>
<keyword evidence="1" id="KW-0732">Signal</keyword>
<protein>
    <submittedName>
        <fullName evidence="2">DUF1573 domain-containing protein</fullName>
    </submittedName>
</protein>
<reference evidence="2" key="1">
    <citation type="submission" date="2020-10" db="EMBL/GenBank/DDBJ databases">
        <authorList>
            <person name="Gilroy R."/>
        </authorList>
    </citation>
    <scope>NUCLEOTIDE SEQUENCE</scope>
    <source>
        <strain evidence="2">1383</strain>
    </source>
</reference>
<dbReference type="Pfam" id="PF07610">
    <property type="entry name" value="DUF1573"/>
    <property type="match status" value="1"/>
</dbReference>
<dbReference type="Proteomes" id="UP000824161">
    <property type="component" value="Unassembled WGS sequence"/>
</dbReference>
<feature type="signal peptide" evidence="1">
    <location>
        <begin position="1"/>
        <end position="20"/>
    </location>
</feature>
<evidence type="ECO:0000256" key="1">
    <source>
        <dbReference type="SAM" id="SignalP"/>
    </source>
</evidence>
<evidence type="ECO:0000313" key="3">
    <source>
        <dbReference type="Proteomes" id="UP000824161"/>
    </source>
</evidence>
<dbReference type="EMBL" id="DVLY01000047">
    <property type="protein sequence ID" value="HIT97590.1"/>
    <property type="molecule type" value="Genomic_DNA"/>
</dbReference>